<protein>
    <recommendedName>
        <fullName evidence="1">DUF7065 domain-containing protein</fullName>
    </recommendedName>
</protein>
<accession>A0ABT3SNE7</accession>
<dbReference type="Proteomes" id="UP001300745">
    <property type="component" value="Unassembled WGS sequence"/>
</dbReference>
<organism evidence="2 3">
    <name type="scientific">Mycobacterium pinniadriaticum</name>
    <dbReference type="NCBI Taxonomy" id="2994102"/>
    <lineage>
        <taxon>Bacteria</taxon>
        <taxon>Bacillati</taxon>
        <taxon>Actinomycetota</taxon>
        <taxon>Actinomycetes</taxon>
        <taxon>Mycobacteriales</taxon>
        <taxon>Mycobacteriaceae</taxon>
        <taxon>Mycobacterium</taxon>
    </lineage>
</organism>
<dbReference type="InterPro" id="IPR055493">
    <property type="entry name" value="DUF7065"/>
</dbReference>
<name>A0ABT3SNE7_9MYCO</name>
<dbReference type="RefSeq" id="WP_266000570.1">
    <property type="nucleotide sequence ID" value="NZ_JAPJDN010000045.1"/>
</dbReference>
<dbReference type="SUPFAM" id="SSF159245">
    <property type="entry name" value="AttH-like"/>
    <property type="match status" value="1"/>
</dbReference>
<evidence type="ECO:0000259" key="1">
    <source>
        <dbReference type="Pfam" id="PF23213"/>
    </source>
</evidence>
<evidence type="ECO:0000313" key="3">
    <source>
        <dbReference type="Proteomes" id="UP001300745"/>
    </source>
</evidence>
<keyword evidence="3" id="KW-1185">Reference proteome</keyword>
<dbReference type="Pfam" id="PF23213">
    <property type="entry name" value="DUF7065"/>
    <property type="match status" value="1"/>
</dbReference>
<feature type="domain" description="DUF7065" evidence="1">
    <location>
        <begin position="104"/>
        <end position="173"/>
    </location>
</feature>
<evidence type="ECO:0000313" key="2">
    <source>
        <dbReference type="EMBL" id="MCX2940674.1"/>
    </source>
</evidence>
<dbReference type="EMBL" id="JAPJDO010000045">
    <property type="protein sequence ID" value="MCX2940674.1"/>
    <property type="molecule type" value="Genomic_DNA"/>
</dbReference>
<proteinExistence type="predicted"/>
<gene>
    <name evidence="2" type="ORF">ORI27_28675</name>
</gene>
<reference evidence="2 3" key="1">
    <citation type="submission" date="2022-11" db="EMBL/GenBank/DDBJ databases">
        <title>Mycobacterium sp. nov.</title>
        <authorList>
            <person name="Papic B."/>
            <person name="Spicic S."/>
            <person name="Duvnjak S."/>
        </authorList>
    </citation>
    <scope>NUCLEOTIDE SEQUENCE [LARGE SCALE GENOMIC DNA]</scope>
    <source>
        <strain evidence="2 3">CVI_P4</strain>
    </source>
</reference>
<comment type="caution">
    <text evidence="2">The sequence shown here is derived from an EMBL/GenBank/DDBJ whole genome shotgun (WGS) entry which is preliminary data.</text>
</comment>
<sequence length="323" mass="36922">MIGPEDDSLHDPGEELYWNESAWFPISIPERLLSGWVMVFHRPNMKLSVGGIALWDPSGENPYDCLYYDWGDLWAFHPSWDMFDCALPNGLTVRMVAPLREFSITYDGNGCRADLSWTATAEPFHSKWSNGSADAWGSGHFEQPGLMTGTITLGGERLEVRCRSNRDHSWGPRHPKQIPRADFPWGLDDNGDGFHLFVVADQPPDRDPIDGTTETLLFGWRRADGVTSPLVTGERRVVERGPDGRPLRLQLRGIDQLGRQLIADGECVNWLRWQGYPFTFQWWCMVRWDIDGSPAWGELQEFYPLQQSREYFRAERDSSVIGS</sequence>